<name>A0A840S833_9BURK</name>
<sequence>MRRWIPWVLMVAALPVGAQGEAPREMSRAELAAVKPAVTPERDAVAELMGLRGYFIARMAERCRKELGMPPSRYAEPEESRWQGKNHRYLAAIARYTQKRDGPRDPLTNFQLKLEQAGARQKTAHAQADAALKAAPDRAAHCTAFFADSEAGRLDVSEQDPHYGTLEGLARELFDAREAR</sequence>
<dbReference type="Proteomes" id="UP000554837">
    <property type="component" value="Unassembled WGS sequence"/>
</dbReference>
<dbReference type="AlphaFoldDB" id="A0A840S833"/>
<proteinExistence type="predicted"/>
<keyword evidence="2" id="KW-1185">Reference proteome</keyword>
<comment type="caution">
    <text evidence="1">The sequence shown here is derived from an EMBL/GenBank/DDBJ whole genome shotgun (WGS) entry which is preliminary data.</text>
</comment>
<evidence type="ECO:0000313" key="1">
    <source>
        <dbReference type="EMBL" id="MBB5205833.1"/>
    </source>
</evidence>
<organism evidence="1 2">
    <name type="scientific">Inhella inkyongensis</name>
    <dbReference type="NCBI Taxonomy" id="392593"/>
    <lineage>
        <taxon>Bacteria</taxon>
        <taxon>Pseudomonadati</taxon>
        <taxon>Pseudomonadota</taxon>
        <taxon>Betaproteobacteria</taxon>
        <taxon>Burkholderiales</taxon>
        <taxon>Sphaerotilaceae</taxon>
        <taxon>Inhella</taxon>
    </lineage>
</organism>
<dbReference type="RefSeq" id="WP_138855342.1">
    <property type="nucleotide sequence ID" value="NZ_CP040709.1"/>
</dbReference>
<evidence type="ECO:0000313" key="2">
    <source>
        <dbReference type="Proteomes" id="UP000554837"/>
    </source>
</evidence>
<reference evidence="1 2" key="1">
    <citation type="submission" date="2020-08" db="EMBL/GenBank/DDBJ databases">
        <title>Genomic Encyclopedia of Type Strains, Phase IV (KMG-IV): sequencing the most valuable type-strain genomes for metagenomic binning, comparative biology and taxonomic classification.</title>
        <authorList>
            <person name="Goeker M."/>
        </authorList>
    </citation>
    <scope>NUCLEOTIDE SEQUENCE [LARGE SCALE GENOMIC DNA]</scope>
    <source>
        <strain evidence="1 2">DSM 23958</strain>
    </source>
</reference>
<accession>A0A840S833</accession>
<gene>
    <name evidence="1" type="ORF">HNQ51_003160</name>
</gene>
<protein>
    <submittedName>
        <fullName evidence="1">Uncharacterized protein</fullName>
    </submittedName>
</protein>
<dbReference type="EMBL" id="JACHHO010000005">
    <property type="protein sequence ID" value="MBB5205833.1"/>
    <property type="molecule type" value="Genomic_DNA"/>
</dbReference>